<proteinExistence type="predicted"/>
<protein>
    <submittedName>
        <fullName evidence="2">Uncharacterized protein</fullName>
    </submittedName>
</protein>
<feature type="non-terminal residue" evidence="2">
    <location>
        <position position="1"/>
    </location>
</feature>
<accession>A0A0B7A533</accession>
<organism evidence="2">
    <name type="scientific">Arion vulgaris</name>
    <dbReference type="NCBI Taxonomy" id="1028688"/>
    <lineage>
        <taxon>Eukaryota</taxon>
        <taxon>Metazoa</taxon>
        <taxon>Spiralia</taxon>
        <taxon>Lophotrochozoa</taxon>
        <taxon>Mollusca</taxon>
        <taxon>Gastropoda</taxon>
        <taxon>Heterobranchia</taxon>
        <taxon>Euthyneura</taxon>
        <taxon>Panpulmonata</taxon>
        <taxon>Eupulmonata</taxon>
        <taxon>Stylommatophora</taxon>
        <taxon>Helicina</taxon>
        <taxon>Arionoidea</taxon>
        <taxon>Arionidae</taxon>
        <taxon>Arion</taxon>
    </lineage>
</organism>
<dbReference type="EMBL" id="HACG01028886">
    <property type="protein sequence ID" value="CEK75751.1"/>
    <property type="molecule type" value="Transcribed_RNA"/>
</dbReference>
<reference evidence="2" key="1">
    <citation type="submission" date="2014-12" db="EMBL/GenBank/DDBJ databases">
        <title>Insight into the proteome of Arion vulgaris.</title>
        <authorList>
            <person name="Aradska J."/>
            <person name="Bulat T."/>
            <person name="Smidak R."/>
            <person name="Sarate P."/>
            <person name="Gangsoo J."/>
            <person name="Sialana F."/>
            <person name="Bilban M."/>
            <person name="Lubec G."/>
        </authorList>
    </citation>
    <scope>NUCLEOTIDE SEQUENCE</scope>
    <source>
        <tissue evidence="2">Skin</tissue>
    </source>
</reference>
<sequence>LEEYFLKLMWKQTGILGNLNQNIFNVSIGNIRSLQHTYDHLLLESESDCKAHPVTISYSFSSPKT</sequence>
<evidence type="ECO:0000313" key="1">
    <source>
        <dbReference type="EMBL" id="CEK75751.1"/>
    </source>
</evidence>
<dbReference type="EMBL" id="HACG01028887">
    <property type="protein sequence ID" value="CEK75752.1"/>
    <property type="molecule type" value="Transcribed_RNA"/>
</dbReference>
<dbReference type="AlphaFoldDB" id="A0A0B7A533"/>
<evidence type="ECO:0000313" key="2">
    <source>
        <dbReference type="EMBL" id="CEK75752.1"/>
    </source>
</evidence>
<gene>
    <name evidence="2" type="primary">ORF96877</name>
    <name evidence="1" type="synonym">ORF96876</name>
</gene>
<name>A0A0B7A533_9EUPU</name>